<dbReference type="Proteomes" id="UP000292307">
    <property type="component" value="Chromosome"/>
</dbReference>
<evidence type="ECO:0000256" key="2">
    <source>
        <dbReference type="PROSITE-ProRule" id="PRU00169"/>
    </source>
</evidence>
<protein>
    <submittedName>
        <fullName evidence="4">Response regulator</fullName>
    </submittedName>
</protein>
<dbReference type="OrthoDB" id="9800897at2"/>
<evidence type="ECO:0000313" key="6">
    <source>
        <dbReference type="Proteomes" id="UP000292307"/>
    </source>
</evidence>
<dbReference type="Proteomes" id="UP000628442">
    <property type="component" value="Unassembled WGS sequence"/>
</dbReference>
<dbReference type="RefSeq" id="WP_131145157.1">
    <property type="nucleotide sequence ID" value="NZ_BMWV01000007.1"/>
</dbReference>
<sequence>MPLDDDDRGALPRGAGTRPLKVLVIDDERDLAELAGALLAFHAVDNTVVYSAAAALAVLAADPAITAVFSDITMPDMSGIELACEIRRRFPDLHVVLTSGHAPPGMLAGRDRLYRFAPKPYRIETIIGLLARGIAGHQA</sequence>
<evidence type="ECO:0000256" key="1">
    <source>
        <dbReference type="ARBA" id="ARBA00022553"/>
    </source>
</evidence>
<keyword evidence="1 2" id="KW-0597">Phosphoprotein</keyword>
<keyword evidence="6" id="KW-1185">Reference proteome</keyword>
<dbReference type="GO" id="GO:0000160">
    <property type="term" value="P:phosphorelay signal transduction system"/>
    <property type="evidence" value="ECO:0007669"/>
    <property type="project" value="InterPro"/>
</dbReference>
<feature type="modified residue" description="4-aspartylphosphate" evidence="2">
    <location>
        <position position="71"/>
    </location>
</feature>
<gene>
    <name evidence="5" type="ORF">EYF70_09365</name>
    <name evidence="4" type="ORF">GCM10007387_32020</name>
</gene>
<proteinExistence type="predicted"/>
<dbReference type="AlphaFoldDB" id="A0A411WW62"/>
<evidence type="ECO:0000259" key="3">
    <source>
        <dbReference type="PROSITE" id="PS50110"/>
    </source>
</evidence>
<dbReference type="EMBL" id="CP036401">
    <property type="protein sequence ID" value="QBI01031.1"/>
    <property type="molecule type" value="Genomic_DNA"/>
</dbReference>
<feature type="domain" description="Response regulatory" evidence="3">
    <location>
        <begin position="21"/>
        <end position="134"/>
    </location>
</feature>
<dbReference type="InterPro" id="IPR011006">
    <property type="entry name" value="CheY-like_superfamily"/>
</dbReference>
<dbReference type="PANTHER" id="PTHR44591:SF3">
    <property type="entry name" value="RESPONSE REGULATORY DOMAIN-CONTAINING PROTEIN"/>
    <property type="match status" value="1"/>
</dbReference>
<dbReference type="SMART" id="SM00448">
    <property type="entry name" value="REC"/>
    <property type="match status" value="1"/>
</dbReference>
<dbReference type="InterPro" id="IPR001789">
    <property type="entry name" value="Sig_transdc_resp-reg_receiver"/>
</dbReference>
<dbReference type="Gene3D" id="3.40.50.2300">
    <property type="match status" value="1"/>
</dbReference>
<dbReference type="SUPFAM" id="SSF52172">
    <property type="entry name" value="CheY-like"/>
    <property type="match status" value="1"/>
</dbReference>
<evidence type="ECO:0000313" key="7">
    <source>
        <dbReference type="Proteomes" id="UP000628442"/>
    </source>
</evidence>
<reference evidence="4" key="1">
    <citation type="journal article" date="2014" name="Int. J. Syst. Evol. Microbiol.">
        <title>Complete genome sequence of Corynebacterium casei LMG S-19264T (=DSM 44701T), isolated from a smear-ripened cheese.</title>
        <authorList>
            <consortium name="US DOE Joint Genome Institute (JGI-PGF)"/>
            <person name="Walter F."/>
            <person name="Albersmeier A."/>
            <person name="Kalinowski J."/>
            <person name="Ruckert C."/>
        </authorList>
    </citation>
    <scope>NUCLEOTIDE SEQUENCE</scope>
    <source>
        <strain evidence="4">KCTC 12343</strain>
    </source>
</reference>
<dbReference type="PROSITE" id="PS50110">
    <property type="entry name" value="RESPONSE_REGULATORY"/>
    <property type="match status" value="1"/>
</dbReference>
<evidence type="ECO:0000313" key="4">
    <source>
        <dbReference type="EMBL" id="GGY47556.1"/>
    </source>
</evidence>
<dbReference type="InterPro" id="IPR050595">
    <property type="entry name" value="Bact_response_regulator"/>
</dbReference>
<accession>A0A411WW62</accession>
<reference evidence="5 6" key="2">
    <citation type="submission" date="2019-02" db="EMBL/GenBank/DDBJ databases">
        <title>Draft Genome Sequences of Six Type Strains of the Genus Massilia.</title>
        <authorList>
            <person name="Miess H."/>
            <person name="Frediansyhah A."/>
            <person name="Gross H."/>
        </authorList>
    </citation>
    <scope>NUCLEOTIDE SEQUENCE [LARGE SCALE GENOMIC DNA]</scope>
    <source>
        <strain evidence="5 6">DSM 17472</strain>
    </source>
</reference>
<dbReference type="Pfam" id="PF00072">
    <property type="entry name" value="Response_reg"/>
    <property type="match status" value="1"/>
</dbReference>
<reference evidence="4" key="3">
    <citation type="submission" date="2022-12" db="EMBL/GenBank/DDBJ databases">
        <authorList>
            <person name="Sun Q."/>
            <person name="Kim S."/>
        </authorList>
    </citation>
    <scope>NUCLEOTIDE SEQUENCE</scope>
    <source>
        <strain evidence="4">KCTC 12343</strain>
    </source>
</reference>
<dbReference type="EMBL" id="BMWV01000007">
    <property type="protein sequence ID" value="GGY47556.1"/>
    <property type="molecule type" value="Genomic_DNA"/>
</dbReference>
<name>A0A411WW62_9BURK</name>
<evidence type="ECO:0000313" key="5">
    <source>
        <dbReference type="EMBL" id="QBI01031.1"/>
    </source>
</evidence>
<dbReference type="PANTHER" id="PTHR44591">
    <property type="entry name" value="STRESS RESPONSE REGULATOR PROTEIN 1"/>
    <property type="match status" value="1"/>
</dbReference>
<organism evidence="4 7">
    <name type="scientific">Pseudoduganella albidiflava</name>
    <dbReference type="NCBI Taxonomy" id="321983"/>
    <lineage>
        <taxon>Bacteria</taxon>
        <taxon>Pseudomonadati</taxon>
        <taxon>Pseudomonadota</taxon>
        <taxon>Betaproteobacteria</taxon>
        <taxon>Burkholderiales</taxon>
        <taxon>Oxalobacteraceae</taxon>
        <taxon>Telluria group</taxon>
        <taxon>Pseudoduganella</taxon>
    </lineage>
</organism>